<dbReference type="InterPro" id="IPR013783">
    <property type="entry name" value="Ig-like_fold"/>
</dbReference>
<dbReference type="Gene3D" id="2.60.40.2320">
    <property type="match status" value="1"/>
</dbReference>
<dbReference type="Proteomes" id="UP000051841">
    <property type="component" value="Unassembled WGS sequence"/>
</dbReference>
<dbReference type="InterPro" id="IPR004193">
    <property type="entry name" value="Glyco_hydro_13_N"/>
</dbReference>
<dbReference type="CDD" id="cd02860">
    <property type="entry name" value="E_set_Pullulanase"/>
    <property type="match status" value="1"/>
</dbReference>
<dbReference type="InterPro" id="IPR006047">
    <property type="entry name" value="GH13_cat_dom"/>
</dbReference>
<sequence>MQQESARMYAYAISFDTIKVYLSKNYYNGISSKFYLKDLETSEHELLHGDTAGEEDGYNTYLFHTSFKIGKSYRVSDAYGLTCFLDFSRLPLCKEFDDHFYYDGDDLGPAYTPYATSFKVWAPTATSVIVKLKHYDDIKLYEMKRLDKGVFALRIFKDLENYEYTYLIGNNDQVIESCDPYAYASTSNQRSSIIVDLNKIRKKTYVLPPLEHKTDAVIYELHVRNFSVDSYGNLRHKGKFLAFAEEGNKTMMNEKSGVDYLEDLGVTHIQLMPINDYATVDEDHPYELYNWGYDPAQYNVTEGSYVTIPNDGYRRIQECRDMIDAIHKHGMRVILDVVYNHMHDIFDNALAKTVPHYFFRTDENGYLTNGTWCGNDMNSTAKMCRKYILDMCKRWQTLYGVDGYRMDLMGILDVETVNAIEEQGRSIDPSFMLYGEGWNMGTLPIEEKAIIENNGKMPQVGFFNDFFRDTMRGNNQMEIKGYTSGDTYKTNEAIFAMCDYNKFSSIEQSINYVECHDNATVYDKFVVCNRDEGEDYIRRRCDLALVMTLLSQGVPFLHAGEEFYDTKKGNANSYNAGDEVNQFDWGRRDQNMKTVHLVKDLIRLRKENKCFRYYDFEDMRNHISINNINHRMIEYILTQDEGSYHEFRIYVNPSLDNIGISIEDSFKILQKADHEEIQNGYMNVAPCSFVIAAR</sequence>
<dbReference type="CDD" id="cd11341">
    <property type="entry name" value="AmyAc_Pullulanase_LD-like"/>
    <property type="match status" value="1"/>
</dbReference>
<evidence type="ECO:0000313" key="3">
    <source>
        <dbReference type="EMBL" id="KRN50292.1"/>
    </source>
</evidence>
<dbReference type="NCBIfam" id="TIGR02104">
    <property type="entry name" value="pulA_typeI"/>
    <property type="match status" value="1"/>
</dbReference>
<dbReference type="SUPFAM" id="SSF51445">
    <property type="entry name" value="(Trans)glycosidases"/>
    <property type="match status" value="1"/>
</dbReference>
<dbReference type="SMART" id="SM00642">
    <property type="entry name" value="Aamy"/>
    <property type="match status" value="1"/>
</dbReference>
<protein>
    <submittedName>
        <fullName evidence="3">Thermostable pullulanase</fullName>
    </submittedName>
</protein>
<dbReference type="PATRIC" id="fig|1410657.5.peg.316"/>
<dbReference type="InterPro" id="IPR014756">
    <property type="entry name" value="Ig_E-set"/>
</dbReference>
<dbReference type="InterPro" id="IPR011840">
    <property type="entry name" value="PulA_typeI"/>
</dbReference>
<gene>
    <name evidence="3" type="ORF">IV49_GL000302</name>
</gene>
<keyword evidence="4" id="KW-1185">Reference proteome</keyword>
<name>A0A0R2HLL7_9FIRM</name>
<evidence type="ECO:0000313" key="4">
    <source>
        <dbReference type="Proteomes" id="UP000051841"/>
    </source>
</evidence>
<dbReference type="Gene3D" id="2.60.40.10">
    <property type="entry name" value="Immunoglobulins"/>
    <property type="match status" value="1"/>
</dbReference>
<proteinExistence type="inferred from homology"/>
<dbReference type="Pfam" id="PF00128">
    <property type="entry name" value="Alpha-amylase"/>
    <property type="match status" value="2"/>
</dbReference>
<dbReference type="SUPFAM" id="SSF81296">
    <property type="entry name" value="E set domains"/>
    <property type="match status" value="1"/>
</dbReference>
<dbReference type="EMBL" id="JQBL01000011">
    <property type="protein sequence ID" value="KRN50292.1"/>
    <property type="molecule type" value="Genomic_DNA"/>
</dbReference>
<accession>A0A0R2HLL7</accession>
<evidence type="ECO:0000256" key="1">
    <source>
        <dbReference type="ARBA" id="ARBA00008061"/>
    </source>
</evidence>
<dbReference type="GO" id="GO:0004553">
    <property type="term" value="F:hydrolase activity, hydrolyzing O-glycosyl compounds"/>
    <property type="evidence" value="ECO:0007669"/>
    <property type="project" value="InterPro"/>
</dbReference>
<dbReference type="PANTHER" id="PTHR43002">
    <property type="entry name" value="GLYCOGEN DEBRANCHING ENZYME"/>
    <property type="match status" value="1"/>
</dbReference>
<dbReference type="GO" id="GO:0005975">
    <property type="term" value="P:carbohydrate metabolic process"/>
    <property type="evidence" value="ECO:0007669"/>
    <property type="project" value="InterPro"/>
</dbReference>
<dbReference type="Pfam" id="PF02922">
    <property type="entry name" value="CBM_48"/>
    <property type="match status" value="1"/>
</dbReference>
<dbReference type="AlphaFoldDB" id="A0A0R2HLL7"/>
<dbReference type="InterPro" id="IPR017853">
    <property type="entry name" value="GH"/>
</dbReference>
<dbReference type="Gene3D" id="3.20.20.80">
    <property type="entry name" value="Glycosidases"/>
    <property type="match status" value="1"/>
</dbReference>
<feature type="domain" description="Glycosyl hydrolase family 13 catalytic" evidence="2">
    <location>
        <begin position="220"/>
        <end position="605"/>
    </location>
</feature>
<dbReference type="RefSeq" id="WP_031589139.1">
    <property type="nucleotide sequence ID" value="NZ_JNKN01000012.1"/>
</dbReference>
<reference evidence="3 4" key="1">
    <citation type="journal article" date="2015" name="Genome Announc.">
        <title>Expanding the biotechnology potential of lactobacilli through comparative genomics of 213 strains and associated genera.</title>
        <authorList>
            <person name="Sun Z."/>
            <person name="Harris H.M."/>
            <person name="McCann A."/>
            <person name="Guo C."/>
            <person name="Argimon S."/>
            <person name="Zhang W."/>
            <person name="Yang X."/>
            <person name="Jeffery I.B."/>
            <person name="Cooney J.C."/>
            <person name="Kagawa T.F."/>
            <person name="Liu W."/>
            <person name="Song Y."/>
            <person name="Salvetti E."/>
            <person name="Wrobel A."/>
            <person name="Rasinkangas P."/>
            <person name="Parkhill J."/>
            <person name="Rea M.C."/>
            <person name="O'Sullivan O."/>
            <person name="Ritari J."/>
            <person name="Douillard F.P."/>
            <person name="Paul Ross R."/>
            <person name="Yang R."/>
            <person name="Briner A.E."/>
            <person name="Felis G.E."/>
            <person name="de Vos W.M."/>
            <person name="Barrangou R."/>
            <person name="Klaenhammer T.R."/>
            <person name="Caufield P.W."/>
            <person name="Cui Y."/>
            <person name="Zhang H."/>
            <person name="O'Toole P.W."/>
        </authorList>
    </citation>
    <scope>NUCLEOTIDE SEQUENCE [LARGE SCALE GENOMIC DNA]</scope>
    <source>
        <strain evidence="3 4">DSM 20405</strain>
    </source>
</reference>
<comment type="caution">
    <text evidence="3">The sequence shown here is derived from an EMBL/GenBank/DDBJ whole genome shotgun (WGS) entry which is preliminary data.</text>
</comment>
<evidence type="ECO:0000259" key="2">
    <source>
        <dbReference type="SMART" id="SM00642"/>
    </source>
</evidence>
<comment type="similarity">
    <text evidence="1">Belongs to the glycosyl hydrolase 13 family.</text>
</comment>
<organism evidence="3 4">
    <name type="scientific">Kandleria vitulina DSM 20405</name>
    <dbReference type="NCBI Taxonomy" id="1410657"/>
    <lineage>
        <taxon>Bacteria</taxon>
        <taxon>Bacillati</taxon>
        <taxon>Bacillota</taxon>
        <taxon>Erysipelotrichia</taxon>
        <taxon>Erysipelotrichales</taxon>
        <taxon>Coprobacillaceae</taxon>
        <taxon>Kandleria</taxon>
    </lineage>
</organism>